<evidence type="ECO:0000313" key="2">
    <source>
        <dbReference type="Proteomes" id="UP000037288"/>
    </source>
</evidence>
<dbReference type="Proteomes" id="UP000037288">
    <property type="component" value="Unassembled WGS sequence"/>
</dbReference>
<dbReference type="PATRIC" id="fig|1678637.3.peg.188"/>
<organism evidence="1 2">
    <name type="scientific">Streptomyces caatingaensis</name>
    <dbReference type="NCBI Taxonomy" id="1678637"/>
    <lineage>
        <taxon>Bacteria</taxon>
        <taxon>Bacillati</taxon>
        <taxon>Actinomycetota</taxon>
        <taxon>Actinomycetes</taxon>
        <taxon>Kitasatosporales</taxon>
        <taxon>Streptomycetaceae</taxon>
        <taxon>Streptomyces</taxon>
    </lineage>
</organism>
<reference evidence="2" key="1">
    <citation type="submission" date="2015-07" db="EMBL/GenBank/DDBJ databases">
        <title>Draft genome sequence of Streptomyces sp. CMAA 1322, a bacterium isolated from Caatinga biome, from dry forest semiarid of Brazil.</title>
        <authorList>
            <person name="Santos S.N."/>
            <person name="Gacesa R."/>
            <person name="Taketani R.G."/>
            <person name="Long P.F."/>
            <person name="Melo I.S."/>
        </authorList>
    </citation>
    <scope>NUCLEOTIDE SEQUENCE [LARGE SCALE GENOMIC DNA]</scope>
    <source>
        <strain evidence="2">CMAA 1322</strain>
    </source>
</reference>
<evidence type="ECO:0000313" key="1">
    <source>
        <dbReference type="EMBL" id="KNB53295.1"/>
    </source>
</evidence>
<dbReference type="EMBL" id="LFXA01000002">
    <property type="protein sequence ID" value="KNB53295.1"/>
    <property type="molecule type" value="Genomic_DNA"/>
</dbReference>
<keyword evidence="2" id="KW-1185">Reference proteome</keyword>
<accession>A0A0K9XIV8</accession>
<dbReference type="AlphaFoldDB" id="A0A0K9XIV8"/>
<proteinExistence type="predicted"/>
<sequence length="130" mass="13865">MLTVATGLRAMMSRRPPWKVHRADADPVLARPDARQRVLLGCERGHDSDGGIFGQPREERVHGLADGLGLRPVAPRRTAATSGGLAVGDVVGHVVGHVHPAQDGCRIVRSATATMSVRSREGSWPEFSAC</sequence>
<comment type="caution">
    <text evidence="1">The sequence shown here is derived from an EMBL/GenBank/DDBJ whole genome shotgun (WGS) entry which is preliminary data.</text>
</comment>
<gene>
    <name evidence="1" type="ORF">AC230_00900</name>
</gene>
<name>A0A0K9XIV8_9ACTN</name>
<protein>
    <submittedName>
        <fullName evidence="1">Uncharacterized protein</fullName>
    </submittedName>
</protein>